<organism evidence="7 8">
    <name type="scientific">Nocardioides marmoriginsengisoli</name>
    <dbReference type="NCBI Taxonomy" id="661483"/>
    <lineage>
        <taxon>Bacteria</taxon>
        <taxon>Bacillati</taxon>
        <taxon>Actinomycetota</taxon>
        <taxon>Actinomycetes</taxon>
        <taxon>Propionibacteriales</taxon>
        <taxon>Nocardioidaceae</taxon>
        <taxon>Nocardioides</taxon>
    </lineage>
</organism>
<dbReference type="InterPro" id="IPR015424">
    <property type="entry name" value="PyrdxlP-dep_Trfase"/>
</dbReference>
<sequence>MTMDNPIMTRAELEVRRGAKWAYHGADYLPSWVADMDFRAPAAVTEALTRLVAESDFGYAIRGGTLLGPAMGRAFAARMQDRFGWEVDPERVLACTDLVQGVFDTVQAFSAPGDKVVVQGPTYDPFREGIEDSGRVMVVDHMRYDDRTWSIDLDALRAALAESPLLLFCHPHNPTGRAFTRAELEAIGQIAIEQDAVIASDEIWADFMLDAEQHVPFASISPEIAERTVTMYSAGKSFGLAGLRCAVLHFGSAALQERFHATFPPRMLGGANIMGVEATTVAWESGNAWFEQVLDAVRSNRASMEAFLAEHAEQLEAAYPTSTYLYWVDCSRLGLEESPSDFFKREAQVVFTSGAEFGADYAQYVRVNLATSPEIFDQILAQAGKALDNRGAGRG</sequence>
<evidence type="ECO:0000256" key="5">
    <source>
        <dbReference type="ARBA" id="ARBA00037974"/>
    </source>
</evidence>
<keyword evidence="3" id="KW-0663">Pyridoxal phosphate</keyword>
<keyword evidence="7" id="KW-0808">Transferase</keyword>
<evidence type="ECO:0000313" key="7">
    <source>
        <dbReference type="EMBL" id="RNL60674.1"/>
    </source>
</evidence>
<dbReference type="EMBL" id="RJSE01000009">
    <property type="protein sequence ID" value="RNL60674.1"/>
    <property type="molecule type" value="Genomic_DNA"/>
</dbReference>
<evidence type="ECO:0000259" key="6">
    <source>
        <dbReference type="Pfam" id="PF00155"/>
    </source>
</evidence>
<keyword evidence="4" id="KW-0456">Lyase</keyword>
<protein>
    <recommendedName>
        <fullName evidence="2">cysteine-S-conjugate beta-lyase</fullName>
        <ecNumber evidence="2">4.4.1.13</ecNumber>
    </recommendedName>
</protein>
<accession>A0A3N0CB45</accession>
<keyword evidence="8" id="KW-1185">Reference proteome</keyword>
<dbReference type="CDD" id="cd00609">
    <property type="entry name" value="AAT_like"/>
    <property type="match status" value="1"/>
</dbReference>
<dbReference type="Gene3D" id="3.40.640.10">
    <property type="entry name" value="Type I PLP-dependent aspartate aminotransferase-like (Major domain)"/>
    <property type="match status" value="1"/>
</dbReference>
<evidence type="ECO:0000256" key="1">
    <source>
        <dbReference type="ARBA" id="ARBA00001933"/>
    </source>
</evidence>
<dbReference type="EC" id="4.4.1.13" evidence="2"/>
<dbReference type="InterPro" id="IPR015422">
    <property type="entry name" value="PyrdxlP-dep_Trfase_small"/>
</dbReference>
<dbReference type="InterPro" id="IPR051798">
    <property type="entry name" value="Class-II_PLP-Dep_Aminotrans"/>
</dbReference>
<reference evidence="7 8" key="1">
    <citation type="submission" date="2018-11" db="EMBL/GenBank/DDBJ databases">
        <authorList>
            <person name="Li F."/>
        </authorList>
    </citation>
    <scope>NUCLEOTIDE SEQUENCE [LARGE SCALE GENOMIC DNA]</scope>
    <source>
        <strain evidence="7 8">Gsoil 097</strain>
    </source>
</reference>
<keyword evidence="7" id="KW-0032">Aminotransferase</keyword>
<dbReference type="AlphaFoldDB" id="A0A3N0CB45"/>
<dbReference type="GO" id="GO:0047804">
    <property type="term" value="F:cysteine-S-conjugate beta-lyase activity"/>
    <property type="evidence" value="ECO:0007669"/>
    <property type="project" value="UniProtKB-EC"/>
</dbReference>
<dbReference type="GO" id="GO:0030170">
    <property type="term" value="F:pyridoxal phosphate binding"/>
    <property type="evidence" value="ECO:0007669"/>
    <property type="project" value="InterPro"/>
</dbReference>
<proteinExistence type="inferred from homology"/>
<evidence type="ECO:0000313" key="8">
    <source>
        <dbReference type="Proteomes" id="UP000267128"/>
    </source>
</evidence>
<evidence type="ECO:0000256" key="2">
    <source>
        <dbReference type="ARBA" id="ARBA00012224"/>
    </source>
</evidence>
<dbReference type="Pfam" id="PF00155">
    <property type="entry name" value="Aminotran_1_2"/>
    <property type="match status" value="1"/>
</dbReference>
<dbReference type="InterPro" id="IPR015421">
    <property type="entry name" value="PyrdxlP-dep_Trfase_major"/>
</dbReference>
<dbReference type="Proteomes" id="UP000267128">
    <property type="component" value="Unassembled WGS sequence"/>
</dbReference>
<comment type="caution">
    <text evidence="7">The sequence shown here is derived from an EMBL/GenBank/DDBJ whole genome shotgun (WGS) entry which is preliminary data.</text>
</comment>
<dbReference type="InterPro" id="IPR004839">
    <property type="entry name" value="Aminotransferase_I/II_large"/>
</dbReference>
<dbReference type="SUPFAM" id="SSF53383">
    <property type="entry name" value="PLP-dependent transferases"/>
    <property type="match status" value="1"/>
</dbReference>
<name>A0A3N0CB45_9ACTN</name>
<dbReference type="PANTHER" id="PTHR43525:SF1">
    <property type="entry name" value="PROTEIN MALY"/>
    <property type="match status" value="1"/>
</dbReference>
<dbReference type="GO" id="GO:0008483">
    <property type="term" value="F:transaminase activity"/>
    <property type="evidence" value="ECO:0007669"/>
    <property type="project" value="UniProtKB-KW"/>
</dbReference>
<dbReference type="Gene3D" id="3.90.1150.10">
    <property type="entry name" value="Aspartate Aminotransferase, domain 1"/>
    <property type="match status" value="1"/>
</dbReference>
<feature type="domain" description="Aminotransferase class I/classII large" evidence="6">
    <location>
        <begin position="41"/>
        <end position="374"/>
    </location>
</feature>
<dbReference type="PANTHER" id="PTHR43525">
    <property type="entry name" value="PROTEIN MALY"/>
    <property type="match status" value="1"/>
</dbReference>
<comment type="cofactor">
    <cofactor evidence="1">
        <name>pyridoxal 5'-phosphate</name>
        <dbReference type="ChEBI" id="CHEBI:597326"/>
    </cofactor>
</comment>
<dbReference type="OrthoDB" id="3224382at2"/>
<comment type="similarity">
    <text evidence="5">Belongs to the class-II pyridoxal-phosphate-dependent aminotransferase family. MalY/PatB cystathionine beta-lyase subfamily.</text>
</comment>
<evidence type="ECO:0000256" key="4">
    <source>
        <dbReference type="ARBA" id="ARBA00023239"/>
    </source>
</evidence>
<gene>
    <name evidence="7" type="ORF">EFK50_20405</name>
</gene>
<evidence type="ECO:0000256" key="3">
    <source>
        <dbReference type="ARBA" id="ARBA00022898"/>
    </source>
</evidence>